<dbReference type="NCBIfam" id="TIGR00063">
    <property type="entry name" value="folE"/>
    <property type="match status" value="1"/>
</dbReference>
<evidence type="ECO:0000256" key="2">
    <source>
        <dbReference type="ARBA" id="ARBA00005080"/>
    </source>
</evidence>
<proteinExistence type="inferred from homology"/>
<dbReference type="EC" id="3.5.4.16" evidence="6"/>
<evidence type="ECO:0000259" key="7">
    <source>
        <dbReference type="Pfam" id="PF01227"/>
    </source>
</evidence>
<dbReference type="InterPro" id="IPR043134">
    <property type="entry name" value="GTP-CH-I_N"/>
</dbReference>
<evidence type="ECO:0000256" key="5">
    <source>
        <dbReference type="ARBA" id="ARBA00022801"/>
    </source>
</evidence>
<keyword evidence="6" id="KW-0479">Metal-binding</keyword>
<accession>A0ABW3GVF6</accession>
<sequence length="225" mass="25746">MSEQKHKELTDEIGDNHIATSYENPVRKDAFDLTDDEKVQKIKGHVHEIMETLGMDMTDDSLMGTPNRVAKMYVNEIFGGLHPDRKPKASTFENNYKYGEMLVEKNITVYSTCEHHLLPIIGRAHVAYISSGRVIGLSKMNRIVHYYAKRPQVQERLTMQIVKELQKALNTEDVACIIDAKHLCVNSRGINDIESSTVTSEFGGKFKEENVRKELLNYIKLDTKF</sequence>
<keyword evidence="6" id="KW-0342">GTP-binding</keyword>
<feature type="domain" description="GTP cyclohydrolase I" evidence="7">
    <location>
        <begin position="42"/>
        <end position="219"/>
    </location>
</feature>
<keyword evidence="9" id="KW-1185">Reference proteome</keyword>
<feature type="binding site" evidence="6">
    <location>
        <position position="113"/>
    </location>
    <ligand>
        <name>Zn(2+)</name>
        <dbReference type="ChEBI" id="CHEBI:29105"/>
    </ligand>
</feature>
<organism evidence="8 9">
    <name type="scientific">Psychroflexus salinarum</name>
    <dbReference type="NCBI Taxonomy" id="546024"/>
    <lineage>
        <taxon>Bacteria</taxon>
        <taxon>Pseudomonadati</taxon>
        <taxon>Bacteroidota</taxon>
        <taxon>Flavobacteriia</taxon>
        <taxon>Flavobacteriales</taxon>
        <taxon>Flavobacteriaceae</taxon>
        <taxon>Psychroflexus</taxon>
    </lineage>
</organism>
<dbReference type="GO" id="GO:0003934">
    <property type="term" value="F:GTP cyclohydrolase I activity"/>
    <property type="evidence" value="ECO:0007669"/>
    <property type="project" value="UniProtKB-EC"/>
</dbReference>
<feature type="binding site" evidence="6">
    <location>
        <position position="116"/>
    </location>
    <ligand>
        <name>Zn(2+)</name>
        <dbReference type="ChEBI" id="CHEBI:29105"/>
    </ligand>
</feature>
<dbReference type="InterPro" id="IPR001474">
    <property type="entry name" value="GTP_CycHdrlase_I"/>
</dbReference>
<dbReference type="RefSeq" id="WP_379657858.1">
    <property type="nucleotide sequence ID" value="NZ_JBHTIV010000009.1"/>
</dbReference>
<dbReference type="PROSITE" id="PS00860">
    <property type="entry name" value="GTP_CYCLOHYDROL_1_2"/>
    <property type="match status" value="1"/>
</dbReference>
<dbReference type="EMBL" id="JBHTIV010000009">
    <property type="protein sequence ID" value="MFD0932534.1"/>
    <property type="molecule type" value="Genomic_DNA"/>
</dbReference>
<keyword evidence="6" id="KW-0862">Zinc</keyword>
<dbReference type="SUPFAM" id="SSF55620">
    <property type="entry name" value="Tetrahydrobiopterin biosynthesis enzymes-like"/>
    <property type="match status" value="1"/>
</dbReference>
<comment type="similarity">
    <text evidence="3 6">Belongs to the GTP cyclohydrolase I family.</text>
</comment>
<comment type="catalytic activity">
    <reaction evidence="1 6">
        <text>GTP + H2O = 7,8-dihydroneopterin 3'-triphosphate + formate + H(+)</text>
        <dbReference type="Rhea" id="RHEA:17473"/>
        <dbReference type="ChEBI" id="CHEBI:15377"/>
        <dbReference type="ChEBI" id="CHEBI:15378"/>
        <dbReference type="ChEBI" id="CHEBI:15740"/>
        <dbReference type="ChEBI" id="CHEBI:37565"/>
        <dbReference type="ChEBI" id="CHEBI:58462"/>
        <dbReference type="EC" id="3.5.4.16"/>
    </reaction>
</comment>
<dbReference type="HAMAP" id="MF_00223">
    <property type="entry name" value="FolE"/>
    <property type="match status" value="1"/>
</dbReference>
<evidence type="ECO:0000256" key="3">
    <source>
        <dbReference type="ARBA" id="ARBA00008085"/>
    </source>
</evidence>
<protein>
    <recommendedName>
        <fullName evidence="6">GTP cyclohydrolase 1</fullName>
        <ecNumber evidence="6">3.5.4.16</ecNumber>
    </recommendedName>
    <alternativeName>
        <fullName evidence="6">GTP cyclohydrolase I</fullName>
        <shortName evidence="6">GTP-CH-I</shortName>
    </alternativeName>
</protein>
<gene>
    <name evidence="6 8" type="primary">folE</name>
    <name evidence="8" type="ORF">ACFQ0R_08000</name>
</gene>
<dbReference type="InterPro" id="IPR018234">
    <property type="entry name" value="GTP_CycHdrlase_I_CS"/>
</dbReference>
<dbReference type="PROSITE" id="PS00859">
    <property type="entry name" value="GTP_CYCLOHYDROL_1_1"/>
    <property type="match status" value="1"/>
</dbReference>
<dbReference type="Pfam" id="PF01227">
    <property type="entry name" value="GTP_cyclohydroI"/>
    <property type="match status" value="1"/>
</dbReference>
<dbReference type="Gene3D" id="1.10.286.10">
    <property type="match status" value="1"/>
</dbReference>
<dbReference type="Gene3D" id="3.30.1130.10">
    <property type="match status" value="1"/>
</dbReference>
<dbReference type="NCBIfam" id="NF006825">
    <property type="entry name" value="PRK09347.1-2"/>
    <property type="match status" value="1"/>
</dbReference>
<dbReference type="InterPro" id="IPR043133">
    <property type="entry name" value="GTP-CH-I_C/QueF"/>
</dbReference>
<keyword evidence="4 6" id="KW-0554">One-carbon metabolism</keyword>
<evidence type="ECO:0000256" key="6">
    <source>
        <dbReference type="HAMAP-Rule" id="MF_00223"/>
    </source>
</evidence>
<keyword evidence="5 6" id="KW-0378">Hydrolase</keyword>
<dbReference type="Proteomes" id="UP001597049">
    <property type="component" value="Unassembled WGS sequence"/>
</dbReference>
<evidence type="ECO:0000313" key="8">
    <source>
        <dbReference type="EMBL" id="MFD0932534.1"/>
    </source>
</evidence>
<feature type="binding site" evidence="6">
    <location>
        <position position="184"/>
    </location>
    <ligand>
        <name>Zn(2+)</name>
        <dbReference type="ChEBI" id="CHEBI:29105"/>
    </ligand>
</feature>
<dbReference type="PANTHER" id="PTHR11109:SF7">
    <property type="entry name" value="GTP CYCLOHYDROLASE 1"/>
    <property type="match status" value="1"/>
</dbReference>
<dbReference type="InterPro" id="IPR020602">
    <property type="entry name" value="GTP_CycHdrlase_I_dom"/>
</dbReference>
<keyword evidence="6" id="KW-0547">Nucleotide-binding</keyword>
<dbReference type="NCBIfam" id="NF006824">
    <property type="entry name" value="PRK09347.1-1"/>
    <property type="match status" value="1"/>
</dbReference>
<comment type="caution">
    <text evidence="8">The sequence shown here is derived from an EMBL/GenBank/DDBJ whole genome shotgun (WGS) entry which is preliminary data.</text>
</comment>
<comment type="pathway">
    <text evidence="2 6">Cofactor biosynthesis; 7,8-dihydroneopterin triphosphate biosynthesis; 7,8-dihydroneopterin triphosphate from GTP: step 1/1.</text>
</comment>
<evidence type="ECO:0000313" key="9">
    <source>
        <dbReference type="Proteomes" id="UP001597049"/>
    </source>
</evidence>
<comment type="subunit">
    <text evidence="6">Homopolymer.</text>
</comment>
<dbReference type="PANTHER" id="PTHR11109">
    <property type="entry name" value="GTP CYCLOHYDROLASE I"/>
    <property type="match status" value="1"/>
</dbReference>
<evidence type="ECO:0000256" key="4">
    <source>
        <dbReference type="ARBA" id="ARBA00022563"/>
    </source>
</evidence>
<evidence type="ECO:0000256" key="1">
    <source>
        <dbReference type="ARBA" id="ARBA00001052"/>
    </source>
</evidence>
<reference evidence="9" key="1">
    <citation type="journal article" date="2019" name="Int. J. Syst. Evol. Microbiol.">
        <title>The Global Catalogue of Microorganisms (GCM) 10K type strain sequencing project: providing services to taxonomists for standard genome sequencing and annotation.</title>
        <authorList>
            <consortium name="The Broad Institute Genomics Platform"/>
            <consortium name="The Broad Institute Genome Sequencing Center for Infectious Disease"/>
            <person name="Wu L."/>
            <person name="Ma J."/>
        </authorList>
    </citation>
    <scope>NUCLEOTIDE SEQUENCE [LARGE SCALE GENOMIC DNA]</scope>
    <source>
        <strain evidence="9">CCUG 56752</strain>
    </source>
</reference>
<dbReference type="NCBIfam" id="NF006826">
    <property type="entry name" value="PRK09347.1-3"/>
    <property type="match status" value="1"/>
</dbReference>
<name>A0ABW3GVF6_9FLAO</name>